<evidence type="ECO:0000256" key="1">
    <source>
        <dbReference type="SAM" id="MobiDB-lite"/>
    </source>
</evidence>
<protein>
    <submittedName>
        <fullName evidence="2">InsA C-terminal domain</fullName>
    </submittedName>
</protein>
<feature type="compositionally biased region" description="Polar residues" evidence="1">
    <location>
        <begin position="48"/>
        <end position="60"/>
    </location>
</feature>
<dbReference type="Gene3D" id="1.10.10.60">
    <property type="entry name" value="Homeodomain-like"/>
    <property type="match status" value="1"/>
</dbReference>
<name>A0A8S5LUK3_9CAUD</name>
<evidence type="ECO:0000313" key="2">
    <source>
        <dbReference type="EMBL" id="DAD73725.1"/>
    </source>
</evidence>
<feature type="region of interest" description="Disordered" evidence="1">
    <location>
        <begin position="48"/>
        <end position="69"/>
    </location>
</feature>
<sequence length="159" mass="17881">MARTKKSASQLCCQKMLQLCLFDPPTRQELFQLAALQGRSASPTLLQKCVSSTPDSSNSMTKRRHPRVAERQSLGFSAVKVKIAVNDAGRAIGEDHAGAKYLDSDVDHARELRAEGYTLREISKMLDMPIRTVRGYLDGSRRSQSVADWKVVKRWRKKC</sequence>
<organism evidence="2">
    <name type="scientific">Podoviridae sp. ctrub15</name>
    <dbReference type="NCBI Taxonomy" id="2826581"/>
    <lineage>
        <taxon>Viruses</taxon>
        <taxon>Duplodnaviria</taxon>
        <taxon>Heunggongvirae</taxon>
        <taxon>Uroviricota</taxon>
        <taxon>Caudoviricetes</taxon>
    </lineage>
</organism>
<accession>A0A8S5LUK3</accession>
<proteinExistence type="predicted"/>
<reference evidence="2" key="1">
    <citation type="journal article" date="2021" name="Proc. Natl. Acad. Sci. U.S.A.">
        <title>A Catalog of Tens of Thousands of Viruses from Human Metagenomes Reveals Hidden Associations with Chronic Diseases.</title>
        <authorList>
            <person name="Tisza M.J."/>
            <person name="Buck C.B."/>
        </authorList>
    </citation>
    <scope>NUCLEOTIDE SEQUENCE</scope>
    <source>
        <strain evidence="2">Ctrub15</strain>
    </source>
</reference>
<dbReference type="EMBL" id="BK014743">
    <property type="protein sequence ID" value="DAD73725.1"/>
    <property type="molecule type" value="Genomic_DNA"/>
</dbReference>